<evidence type="ECO:0000256" key="2">
    <source>
        <dbReference type="SAM" id="SignalP"/>
    </source>
</evidence>
<name>A0A6A6S2P8_9PLEO</name>
<gene>
    <name evidence="3" type="ORF">P280DRAFT_516821</name>
</gene>
<evidence type="ECO:0000313" key="3">
    <source>
        <dbReference type="EMBL" id="KAF2641795.1"/>
    </source>
</evidence>
<sequence>MKASLSLFALAGLASAWGTGYSPVYPTTTPCETTSIYTPPPYTPVPPPVYSSKPPPPSYTPSPSSVYTPPPYTPEPLPTTPYETTKPTV</sequence>
<feature type="region of interest" description="Disordered" evidence="1">
    <location>
        <begin position="46"/>
        <end position="89"/>
    </location>
</feature>
<reference evidence="3" key="1">
    <citation type="journal article" date="2020" name="Stud. Mycol.">
        <title>101 Dothideomycetes genomes: a test case for predicting lifestyles and emergence of pathogens.</title>
        <authorList>
            <person name="Haridas S."/>
            <person name="Albert R."/>
            <person name="Binder M."/>
            <person name="Bloem J."/>
            <person name="Labutti K."/>
            <person name="Salamov A."/>
            <person name="Andreopoulos B."/>
            <person name="Baker S."/>
            <person name="Barry K."/>
            <person name="Bills G."/>
            <person name="Bluhm B."/>
            <person name="Cannon C."/>
            <person name="Castanera R."/>
            <person name="Culley D."/>
            <person name="Daum C."/>
            <person name="Ezra D."/>
            <person name="Gonzalez J."/>
            <person name="Henrissat B."/>
            <person name="Kuo A."/>
            <person name="Liang C."/>
            <person name="Lipzen A."/>
            <person name="Lutzoni F."/>
            <person name="Magnuson J."/>
            <person name="Mondo S."/>
            <person name="Nolan M."/>
            <person name="Ohm R."/>
            <person name="Pangilinan J."/>
            <person name="Park H.-J."/>
            <person name="Ramirez L."/>
            <person name="Alfaro M."/>
            <person name="Sun H."/>
            <person name="Tritt A."/>
            <person name="Yoshinaga Y."/>
            <person name="Zwiers L.-H."/>
            <person name="Turgeon B."/>
            <person name="Goodwin S."/>
            <person name="Spatafora J."/>
            <person name="Crous P."/>
            <person name="Grigoriev I."/>
        </authorList>
    </citation>
    <scope>NUCLEOTIDE SEQUENCE</scope>
    <source>
        <strain evidence="3">CBS 473.64</strain>
    </source>
</reference>
<keyword evidence="2" id="KW-0732">Signal</keyword>
<organism evidence="3 4">
    <name type="scientific">Massarina eburnea CBS 473.64</name>
    <dbReference type="NCBI Taxonomy" id="1395130"/>
    <lineage>
        <taxon>Eukaryota</taxon>
        <taxon>Fungi</taxon>
        <taxon>Dikarya</taxon>
        <taxon>Ascomycota</taxon>
        <taxon>Pezizomycotina</taxon>
        <taxon>Dothideomycetes</taxon>
        <taxon>Pleosporomycetidae</taxon>
        <taxon>Pleosporales</taxon>
        <taxon>Massarineae</taxon>
        <taxon>Massarinaceae</taxon>
        <taxon>Massarina</taxon>
    </lineage>
</organism>
<feature type="compositionally biased region" description="Low complexity" evidence="1">
    <location>
        <begin position="80"/>
        <end position="89"/>
    </location>
</feature>
<evidence type="ECO:0000313" key="4">
    <source>
        <dbReference type="Proteomes" id="UP000799753"/>
    </source>
</evidence>
<dbReference type="EMBL" id="MU006782">
    <property type="protein sequence ID" value="KAF2641795.1"/>
    <property type="molecule type" value="Genomic_DNA"/>
</dbReference>
<dbReference type="PRINTS" id="PR01217">
    <property type="entry name" value="PRICHEXTENSN"/>
</dbReference>
<feature type="compositionally biased region" description="Pro residues" evidence="1">
    <location>
        <begin position="46"/>
        <end position="60"/>
    </location>
</feature>
<proteinExistence type="predicted"/>
<accession>A0A6A6S2P8</accession>
<feature type="signal peptide" evidence="2">
    <location>
        <begin position="1"/>
        <end position="16"/>
    </location>
</feature>
<feature type="chain" id="PRO_5025435046" evidence="2">
    <location>
        <begin position="17"/>
        <end position="89"/>
    </location>
</feature>
<protein>
    <submittedName>
        <fullName evidence="3">Uncharacterized protein</fullName>
    </submittedName>
</protein>
<feature type="compositionally biased region" description="Pro residues" evidence="1">
    <location>
        <begin position="68"/>
        <end position="79"/>
    </location>
</feature>
<dbReference type="Proteomes" id="UP000799753">
    <property type="component" value="Unassembled WGS sequence"/>
</dbReference>
<evidence type="ECO:0000256" key="1">
    <source>
        <dbReference type="SAM" id="MobiDB-lite"/>
    </source>
</evidence>
<dbReference type="AlphaFoldDB" id="A0A6A6S2P8"/>
<keyword evidence="4" id="KW-1185">Reference proteome</keyword>